<feature type="domain" description="Abortive phage infection protein C-terminal" evidence="1">
    <location>
        <begin position="256"/>
        <end position="517"/>
    </location>
</feature>
<dbReference type="HOGENOM" id="CLU_026290_1_0_7"/>
<accession>I2Q6G3</accession>
<dbReference type="OrthoDB" id="9806213at2"/>
<dbReference type="eggNOG" id="COG2159">
    <property type="taxonomic scope" value="Bacteria"/>
</dbReference>
<organism evidence="2">
    <name type="scientific">Desulfovibrio sp. U5L</name>
    <dbReference type="NCBI Taxonomy" id="596152"/>
    <lineage>
        <taxon>Bacteria</taxon>
        <taxon>Pseudomonadati</taxon>
        <taxon>Thermodesulfobacteriota</taxon>
        <taxon>Desulfovibrionia</taxon>
        <taxon>Desulfovibrionales</taxon>
        <taxon>Desulfovibrionaceae</taxon>
        <taxon>Desulfovibrio</taxon>
    </lineage>
</organism>
<dbReference type="InterPro" id="IPR018891">
    <property type="entry name" value="AIPR_C"/>
</dbReference>
<evidence type="ECO:0000259" key="1">
    <source>
        <dbReference type="Pfam" id="PF10592"/>
    </source>
</evidence>
<dbReference type="EMBL" id="JH600068">
    <property type="protein sequence ID" value="EIG55369.1"/>
    <property type="molecule type" value="Genomic_DNA"/>
</dbReference>
<gene>
    <name evidence="2" type="ORF">DesU5LDRAFT_3752</name>
</gene>
<sequence length="571" mass="64621">MSANDLILLNQLLDQRLSEVGQGLSDGEFFEIFSAEQILKDDDLSYEELASGIVDGGGDGGIDSLFFFINGVLFNEEMDVSALKKGTKLRLVLVQSKISEGFCETAIEKMISSARDLFDLNKTVAELSAVYNKDIIDKIERFRKTYLALVSRFPDVHFCYAYATKGIQVHPNVERKVAVLYETIKSLFNPVTFVFNFFTASNLLLSARRSPSTTSTLKLAENPISTSQEGFVCLVSLRDYLDFITDQDGHLRSYLFEGNVRDYQGKTEVNNEIRRTLESSTTEDFWWLNNGVSIICSKASSGSKALTIEDPEIVNGLQTSREIYNALHGKDLAKEPRNVLVRVLTPQNQENRDHIIKATNSQTPIPASSLRATDKIHRDIEEFLYSRGYYYDRRKNYYKNVGKPLKRIFGIPFVAQSVMACALSEPANARARPSSLIKSDDAYKRIFNPEYPLEIYLKCPVIVQRVTEIVKQCGNMDYRKHANNILFYISSLLTLNFAGVPRPRIEQIASLDIEQIRPETVLPIAEQVWSEYFRLGGNDQVAKGIDLGKVLIENHKKQLIADFKRKSAEIV</sequence>
<protein>
    <submittedName>
        <fullName evidence="2">AIPR protein</fullName>
    </submittedName>
</protein>
<dbReference type="Pfam" id="PF10592">
    <property type="entry name" value="AIPR"/>
    <property type="match status" value="1"/>
</dbReference>
<name>I2Q6G3_9BACT</name>
<dbReference type="AlphaFoldDB" id="I2Q6G3"/>
<reference evidence="2" key="1">
    <citation type="submission" date="2011-11" db="EMBL/GenBank/DDBJ databases">
        <title>Improved High-Quality Draft sequence of Desulfovibrio sp. U5L.</title>
        <authorList>
            <consortium name="US DOE Joint Genome Institute"/>
            <person name="Lucas S."/>
            <person name="Han J."/>
            <person name="Lapidus A."/>
            <person name="Cheng J.-F."/>
            <person name="Goodwin L."/>
            <person name="Pitluck S."/>
            <person name="Peters L."/>
            <person name="Ovchinnikova G."/>
            <person name="Held B."/>
            <person name="Detter J.C."/>
            <person name="Han C."/>
            <person name="Tapia R."/>
            <person name="Land M."/>
            <person name="Hauser L."/>
            <person name="Kyrpides N."/>
            <person name="Ivanova N."/>
            <person name="Pagani I."/>
            <person name="Gabster J."/>
            <person name="Walker C."/>
            <person name="Stolyar S."/>
            <person name="Stahl D."/>
            <person name="Arkin A."/>
            <person name="Dehal P."/>
            <person name="Hazen T."/>
            <person name="Woyke T."/>
        </authorList>
    </citation>
    <scope>NUCLEOTIDE SEQUENCE [LARGE SCALE GENOMIC DNA]</scope>
    <source>
        <strain evidence="2">U5L</strain>
    </source>
</reference>
<dbReference type="STRING" id="596152.DesU5LDRAFT_3752"/>
<evidence type="ECO:0000313" key="2">
    <source>
        <dbReference type="EMBL" id="EIG55369.1"/>
    </source>
</evidence>
<proteinExistence type="predicted"/>